<dbReference type="GO" id="GO:0032259">
    <property type="term" value="P:methylation"/>
    <property type="evidence" value="ECO:0007669"/>
    <property type="project" value="UniProtKB-KW"/>
</dbReference>
<dbReference type="SUPFAM" id="SSF55831">
    <property type="entry name" value="Thymidylate synthase/dCMP hydroxymethylase"/>
    <property type="match status" value="1"/>
</dbReference>
<evidence type="ECO:0000256" key="3">
    <source>
        <dbReference type="ARBA" id="ARBA00010176"/>
    </source>
</evidence>
<evidence type="ECO:0000256" key="1">
    <source>
        <dbReference type="ARBA" id="ARBA00004903"/>
    </source>
</evidence>
<evidence type="ECO:0000256" key="8">
    <source>
        <dbReference type="ARBA" id="ARBA00022727"/>
    </source>
</evidence>
<evidence type="ECO:0000256" key="16">
    <source>
        <dbReference type="PIRSR" id="PIRSR000389-1"/>
    </source>
</evidence>
<keyword evidence="11" id="KW-0511">Multifunctional enzyme</keyword>
<dbReference type="PROSITE" id="PS00091">
    <property type="entry name" value="THYMIDYLATE_SYNTHASE"/>
    <property type="match status" value="1"/>
</dbReference>
<dbReference type="FunFam" id="3.30.572.10:FF:000002">
    <property type="entry name" value="Possible thymidylate synthase"/>
    <property type="match status" value="1"/>
</dbReference>
<evidence type="ECO:0000256" key="17">
    <source>
        <dbReference type="PROSITE-ProRule" id="PRU10016"/>
    </source>
</evidence>
<dbReference type="GO" id="GO:0006730">
    <property type="term" value="P:one-carbon metabolic process"/>
    <property type="evidence" value="ECO:0007669"/>
    <property type="project" value="UniProtKB-KW"/>
</dbReference>
<evidence type="ECO:0000313" key="19">
    <source>
        <dbReference type="EMBL" id="CAE0435824.1"/>
    </source>
</evidence>
<dbReference type="NCBIfam" id="TIGR03284">
    <property type="entry name" value="thym_sym"/>
    <property type="match status" value="1"/>
</dbReference>
<comment type="function">
    <text evidence="12">Bifunctional enzyme. Involved in de novo dTMP biosynthesis. Key enzyme in folate metabolism. Catalyzes an essential reaction for de novo glycine and purine synthesis, DNA precursor synthesis, and for the conversion of dUMP to dTMP.</text>
</comment>
<dbReference type="GO" id="GO:0006231">
    <property type="term" value="P:dTMP biosynthetic process"/>
    <property type="evidence" value="ECO:0007669"/>
    <property type="project" value="InterPro"/>
</dbReference>
<dbReference type="PROSITE" id="PS00075">
    <property type="entry name" value="DHFR_1"/>
    <property type="match status" value="1"/>
</dbReference>
<comment type="catalytic activity">
    <reaction evidence="14">
        <text>(6S)-5,6,7,8-tetrahydrofolate + NADP(+) = 7,8-dihydrofolate + NADPH + H(+)</text>
        <dbReference type="Rhea" id="RHEA:15009"/>
        <dbReference type="ChEBI" id="CHEBI:15378"/>
        <dbReference type="ChEBI" id="CHEBI:57451"/>
        <dbReference type="ChEBI" id="CHEBI:57453"/>
        <dbReference type="ChEBI" id="CHEBI:57783"/>
        <dbReference type="ChEBI" id="CHEBI:58349"/>
        <dbReference type="EC" id="1.5.1.3"/>
    </reaction>
</comment>
<reference evidence="19" key="1">
    <citation type="submission" date="2021-01" db="EMBL/GenBank/DDBJ databases">
        <authorList>
            <person name="Corre E."/>
            <person name="Pelletier E."/>
            <person name="Niang G."/>
            <person name="Scheremetjew M."/>
            <person name="Finn R."/>
            <person name="Kale V."/>
            <person name="Holt S."/>
            <person name="Cochrane G."/>
            <person name="Meng A."/>
            <person name="Brown T."/>
            <person name="Cohen L."/>
        </authorList>
    </citation>
    <scope>NUCLEOTIDE SEQUENCE</scope>
    <source>
        <strain evidence="19">GSBS06</strain>
    </source>
</reference>
<name>A0A7S3LMZ6_9STRA</name>
<keyword evidence="8 15" id="KW-0545">Nucleotide biosynthesis</keyword>
<keyword evidence="5 15" id="KW-0554">One-carbon metabolism</keyword>
<evidence type="ECO:0000256" key="5">
    <source>
        <dbReference type="ARBA" id="ARBA00022563"/>
    </source>
</evidence>
<evidence type="ECO:0000256" key="7">
    <source>
        <dbReference type="ARBA" id="ARBA00022679"/>
    </source>
</evidence>
<dbReference type="NCBIfam" id="NF002497">
    <property type="entry name" value="PRK01827.1-3"/>
    <property type="match status" value="1"/>
</dbReference>
<evidence type="ECO:0000256" key="15">
    <source>
        <dbReference type="PIRNR" id="PIRNR000389"/>
    </source>
</evidence>
<evidence type="ECO:0000256" key="14">
    <source>
        <dbReference type="ARBA" id="ARBA00048873"/>
    </source>
</evidence>
<evidence type="ECO:0000256" key="11">
    <source>
        <dbReference type="ARBA" id="ARBA00023268"/>
    </source>
</evidence>
<dbReference type="GO" id="GO:0004799">
    <property type="term" value="F:thymidylate synthase activity"/>
    <property type="evidence" value="ECO:0007669"/>
    <property type="project" value="UniProtKB-EC"/>
</dbReference>
<evidence type="ECO:0000256" key="6">
    <source>
        <dbReference type="ARBA" id="ARBA00022603"/>
    </source>
</evidence>
<dbReference type="SUPFAM" id="SSF53597">
    <property type="entry name" value="Dihydrofolate reductase-like"/>
    <property type="match status" value="1"/>
</dbReference>
<proteinExistence type="inferred from homology"/>
<sequence>MNVYCNFRKLFFFQNCRFCVPLFRRKMSTTTSSEPCIGLVVAIAEKDFGIGFEGKLPWRLPGELKYFKDLTTRTQKSDGSYQNAVVMGRKTWDSIPKKFRPLPGRLNIVLSQSPEDLVRTECEIPQEVPVCTSLENALQRLKDPALNCTVEKAFIIGGSTLYHKALREGICDELYVTKVHGSFKCDTFFPLVDFSAYQETTIPFAPKEIQEENGIEYEFKCYVKRQNSNAICRPVAPSSTAAMRHEEYQYLDLIREVVESGNVKGDRTGTGTLSVFGRTMRYSLRDNTMPLLTTKRTFWRGIAEELLWFIKGDTSAKSLQEKNIHIWDGNGSRDYLDSIGLTDREEGDLGPVYGFQWRHFGAEYKTMHDDYTGQGVDQLKKLVNTLKTNPNDRRMIISAWNPAAFHLMALPPCHMFAQFYVANGELSCQMYQRSADMGLGVPFNIASYSLLTHMLAQCTGLKPGEFVHVIGDCHVYSNHVEPLKEQLTREPRPFPKLKINTDCTDIDGFKYEDFEIVGYKPHKTIKMQMAV</sequence>
<comment type="catalytic activity">
    <reaction evidence="13">
        <text>dUMP + (6R)-5,10-methylene-5,6,7,8-tetrahydrofolate = 7,8-dihydrofolate + dTMP</text>
        <dbReference type="Rhea" id="RHEA:12104"/>
        <dbReference type="ChEBI" id="CHEBI:15636"/>
        <dbReference type="ChEBI" id="CHEBI:57451"/>
        <dbReference type="ChEBI" id="CHEBI:63528"/>
        <dbReference type="ChEBI" id="CHEBI:246422"/>
        <dbReference type="EC" id="2.1.1.45"/>
    </reaction>
</comment>
<dbReference type="HAMAP" id="MF_00008">
    <property type="entry name" value="Thymidy_synth_bact"/>
    <property type="match status" value="1"/>
</dbReference>
<organism evidence="19">
    <name type="scientific">Aplanochytrium stocchinoi</name>
    <dbReference type="NCBI Taxonomy" id="215587"/>
    <lineage>
        <taxon>Eukaryota</taxon>
        <taxon>Sar</taxon>
        <taxon>Stramenopiles</taxon>
        <taxon>Bigyra</taxon>
        <taxon>Labyrinthulomycetes</taxon>
        <taxon>Thraustochytrida</taxon>
        <taxon>Thraustochytriidae</taxon>
        <taxon>Aplanochytrium</taxon>
    </lineage>
</organism>
<dbReference type="InterPro" id="IPR001796">
    <property type="entry name" value="DHFR_dom"/>
</dbReference>
<evidence type="ECO:0000256" key="2">
    <source>
        <dbReference type="ARBA" id="ARBA00006900"/>
    </source>
</evidence>
<dbReference type="PROSITE" id="PS51330">
    <property type="entry name" value="DHFR_2"/>
    <property type="match status" value="1"/>
</dbReference>
<comment type="pathway">
    <text evidence="1 15">Cofactor biosynthesis; tetrahydrofolate biosynthesis; 5,6,7,8-tetrahydrofolate from 7,8-dihydrofolate: step 1/1.</text>
</comment>
<dbReference type="InterPro" id="IPR024072">
    <property type="entry name" value="DHFR-like_dom_sf"/>
</dbReference>
<dbReference type="GO" id="GO:0005829">
    <property type="term" value="C:cytosol"/>
    <property type="evidence" value="ECO:0007669"/>
    <property type="project" value="TreeGrafter"/>
</dbReference>
<dbReference type="InterPro" id="IPR045097">
    <property type="entry name" value="Thymidate_synth/dCMP_Mease"/>
</dbReference>
<gene>
    <name evidence="19" type="ORF">ASTO00021_LOCUS6104</name>
</gene>
<protein>
    <recommendedName>
        <fullName evidence="4 15">Bifunctional dihydrofolate reductase-thymidylate synthase</fullName>
    </recommendedName>
</protein>
<keyword evidence="9" id="KW-0521">NADP</keyword>
<dbReference type="UniPathway" id="UPA00077">
    <property type="reaction ID" value="UER00158"/>
</dbReference>
<comment type="similarity">
    <text evidence="2 15">In the C-terminal section; belongs to the thymidylate synthase family.</text>
</comment>
<evidence type="ECO:0000256" key="4">
    <source>
        <dbReference type="ARBA" id="ARBA00019798"/>
    </source>
</evidence>
<evidence type="ECO:0000256" key="12">
    <source>
        <dbReference type="ARBA" id="ARBA00025154"/>
    </source>
</evidence>
<dbReference type="InterPro" id="IPR012262">
    <property type="entry name" value="DHFR-TS"/>
</dbReference>
<dbReference type="PANTHER" id="PTHR11548">
    <property type="entry name" value="THYMIDYLATE SYNTHASE 1"/>
    <property type="match status" value="1"/>
</dbReference>
<dbReference type="CDD" id="cd00351">
    <property type="entry name" value="TS_Pyrimidine_HMase"/>
    <property type="match status" value="1"/>
</dbReference>
<dbReference type="AlphaFoldDB" id="A0A7S3LMZ6"/>
<feature type="domain" description="DHFR" evidence="18">
    <location>
        <begin position="36"/>
        <end position="224"/>
    </location>
</feature>
<dbReference type="CDD" id="cd00209">
    <property type="entry name" value="DHFR"/>
    <property type="match status" value="1"/>
</dbReference>
<comment type="similarity">
    <text evidence="3 15">In the N-terminal section; belongs to the dihydrofolate reductase family.</text>
</comment>
<dbReference type="InterPro" id="IPR023451">
    <property type="entry name" value="Thymidate_synth/dCMP_Mease_dom"/>
</dbReference>
<dbReference type="InterPro" id="IPR020940">
    <property type="entry name" value="Thymidylate_synthase_AS"/>
</dbReference>
<dbReference type="Gene3D" id="3.40.430.10">
    <property type="entry name" value="Dihydrofolate Reductase, subunit A"/>
    <property type="match status" value="1"/>
</dbReference>
<dbReference type="Gene3D" id="3.30.572.10">
    <property type="entry name" value="Thymidylate synthase/dCMP hydroxymethylase domain"/>
    <property type="match status" value="1"/>
</dbReference>
<accession>A0A7S3LMZ6</accession>
<dbReference type="Pfam" id="PF00303">
    <property type="entry name" value="Thymidylat_synt"/>
    <property type="match status" value="1"/>
</dbReference>
<evidence type="ECO:0000256" key="9">
    <source>
        <dbReference type="ARBA" id="ARBA00022857"/>
    </source>
</evidence>
<dbReference type="InterPro" id="IPR017925">
    <property type="entry name" value="DHFR_CS"/>
</dbReference>
<dbReference type="GO" id="GO:0005739">
    <property type="term" value="C:mitochondrion"/>
    <property type="evidence" value="ECO:0007669"/>
    <property type="project" value="TreeGrafter"/>
</dbReference>
<dbReference type="PRINTS" id="PR00108">
    <property type="entry name" value="THYMDSNTHASE"/>
</dbReference>
<evidence type="ECO:0000256" key="13">
    <source>
        <dbReference type="ARBA" id="ARBA00047344"/>
    </source>
</evidence>
<keyword evidence="7 15" id="KW-0808">Transferase</keyword>
<evidence type="ECO:0000259" key="18">
    <source>
        <dbReference type="PROSITE" id="PS51330"/>
    </source>
</evidence>
<dbReference type="InterPro" id="IPR000398">
    <property type="entry name" value="Thymidylate_synthase"/>
</dbReference>
<feature type="active site" evidence="16 17">
    <location>
        <position position="413"/>
    </location>
</feature>
<dbReference type="GO" id="GO:0046654">
    <property type="term" value="P:tetrahydrofolate biosynthetic process"/>
    <property type="evidence" value="ECO:0007669"/>
    <property type="project" value="UniProtKB-UniPathway"/>
</dbReference>
<dbReference type="Pfam" id="PF00186">
    <property type="entry name" value="DHFR_1"/>
    <property type="match status" value="1"/>
</dbReference>
<dbReference type="PIRSF" id="PIRSF000389">
    <property type="entry name" value="DHFR-TS"/>
    <property type="match status" value="1"/>
</dbReference>
<keyword evidence="6 15" id="KW-0489">Methyltransferase</keyword>
<dbReference type="InterPro" id="IPR036926">
    <property type="entry name" value="Thymidate_synth/dCMP_Mease_sf"/>
</dbReference>
<dbReference type="PANTHER" id="PTHR11548:SF2">
    <property type="entry name" value="THYMIDYLATE SYNTHASE"/>
    <property type="match status" value="1"/>
</dbReference>
<dbReference type="EMBL" id="HBIN01008244">
    <property type="protein sequence ID" value="CAE0435824.1"/>
    <property type="molecule type" value="Transcribed_RNA"/>
</dbReference>
<keyword evidence="10 15" id="KW-0560">Oxidoreductase</keyword>
<dbReference type="GO" id="GO:0004146">
    <property type="term" value="F:dihydrofolate reductase activity"/>
    <property type="evidence" value="ECO:0007669"/>
    <property type="project" value="UniProtKB-EC"/>
</dbReference>
<evidence type="ECO:0000256" key="10">
    <source>
        <dbReference type="ARBA" id="ARBA00023002"/>
    </source>
</evidence>